<sequence>MYENVPAYIRAALKGEPVDFIVQSSHDLTKRAIGFIILPFCFFFSWIFLFPIMFSIPFLEIMATGKTKIIINGTSQTFTKANLWGPIMFALFPIIFSLIFIIPLLLVLYFAIRLILNKGLWYAGTNKHLIEFDGKKANYYPWNEFEEAIQTTHHKDSSMDIILRYKKSLNTLRENPMKNLQNFGTFEVTINGKPLDINNSQRWLFMNKIGLFHLKNGSLIFNMIRHNMERFHV</sequence>
<dbReference type="EMBL" id="MFZP01000057">
    <property type="protein sequence ID" value="OGK25931.1"/>
    <property type="molecule type" value="Genomic_DNA"/>
</dbReference>
<dbReference type="AlphaFoldDB" id="A0A1F7H3W8"/>
<feature type="transmembrane region" description="Helical" evidence="1">
    <location>
        <begin position="87"/>
        <end position="112"/>
    </location>
</feature>
<evidence type="ECO:0000313" key="3">
    <source>
        <dbReference type="Proteomes" id="UP000178597"/>
    </source>
</evidence>
<reference evidence="2 3" key="1">
    <citation type="journal article" date="2016" name="Nat. Commun.">
        <title>Thousands of microbial genomes shed light on interconnected biogeochemical processes in an aquifer system.</title>
        <authorList>
            <person name="Anantharaman K."/>
            <person name="Brown C.T."/>
            <person name="Hug L.A."/>
            <person name="Sharon I."/>
            <person name="Castelle C.J."/>
            <person name="Probst A.J."/>
            <person name="Thomas B.C."/>
            <person name="Singh A."/>
            <person name="Wilkins M.J."/>
            <person name="Karaoz U."/>
            <person name="Brodie E.L."/>
            <person name="Williams K.H."/>
            <person name="Hubbard S.S."/>
            <person name="Banfield J.F."/>
        </authorList>
    </citation>
    <scope>NUCLEOTIDE SEQUENCE [LARGE SCALE GENOMIC DNA]</scope>
</reference>
<keyword evidence="1" id="KW-1133">Transmembrane helix</keyword>
<dbReference type="Proteomes" id="UP000178597">
    <property type="component" value="Unassembled WGS sequence"/>
</dbReference>
<accession>A0A1F7H3W8</accession>
<comment type="caution">
    <text evidence="2">The sequence shown here is derived from an EMBL/GenBank/DDBJ whole genome shotgun (WGS) entry which is preliminary data.</text>
</comment>
<evidence type="ECO:0000313" key="2">
    <source>
        <dbReference type="EMBL" id="OGK25931.1"/>
    </source>
</evidence>
<gene>
    <name evidence="2" type="ORF">A3C28_00625</name>
</gene>
<name>A0A1F7H3W8_9BACT</name>
<organism evidence="2 3">
    <name type="scientific">Candidatus Roizmanbacteria bacterium RIFCSPHIGHO2_02_FULL_39_9</name>
    <dbReference type="NCBI Taxonomy" id="1802040"/>
    <lineage>
        <taxon>Bacteria</taxon>
        <taxon>Candidatus Roizmaniibacteriota</taxon>
    </lineage>
</organism>
<feature type="transmembrane region" description="Helical" evidence="1">
    <location>
        <begin position="32"/>
        <end position="54"/>
    </location>
</feature>
<evidence type="ECO:0000256" key="1">
    <source>
        <dbReference type="SAM" id="Phobius"/>
    </source>
</evidence>
<protein>
    <submittedName>
        <fullName evidence="2">Uncharacterized protein</fullName>
    </submittedName>
</protein>
<keyword evidence="1" id="KW-0812">Transmembrane</keyword>
<keyword evidence="1" id="KW-0472">Membrane</keyword>
<proteinExistence type="predicted"/>